<evidence type="ECO:0000256" key="8">
    <source>
        <dbReference type="SAM" id="Phobius"/>
    </source>
</evidence>
<evidence type="ECO:0000313" key="10">
    <source>
        <dbReference type="Proteomes" id="UP001530315"/>
    </source>
</evidence>
<feature type="transmembrane region" description="Helical" evidence="8">
    <location>
        <begin position="184"/>
        <end position="204"/>
    </location>
</feature>
<organism evidence="9 10">
    <name type="scientific">Stephanodiscus triporus</name>
    <dbReference type="NCBI Taxonomy" id="2934178"/>
    <lineage>
        <taxon>Eukaryota</taxon>
        <taxon>Sar</taxon>
        <taxon>Stramenopiles</taxon>
        <taxon>Ochrophyta</taxon>
        <taxon>Bacillariophyta</taxon>
        <taxon>Coscinodiscophyceae</taxon>
        <taxon>Thalassiosirophycidae</taxon>
        <taxon>Stephanodiscales</taxon>
        <taxon>Stephanodiscaceae</taxon>
        <taxon>Stephanodiscus</taxon>
    </lineage>
</organism>
<name>A0ABD3Q9E6_9STRA</name>
<accession>A0ABD3Q9E6</accession>
<dbReference type="InterPro" id="IPR037185">
    <property type="entry name" value="EmrE-like"/>
</dbReference>
<proteinExistence type="inferred from homology"/>
<evidence type="ECO:0000256" key="6">
    <source>
        <dbReference type="ARBA" id="ARBA00023136"/>
    </source>
</evidence>
<evidence type="ECO:0000256" key="4">
    <source>
        <dbReference type="ARBA" id="ARBA00022692"/>
    </source>
</evidence>
<feature type="region of interest" description="Disordered" evidence="7">
    <location>
        <begin position="140"/>
        <end position="161"/>
    </location>
</feature>
<dbReference type="PANTHER" id="PTHR14233:SF4">
    <property type="entry name" value="SOLUTE CARRIER FAMILY 35 MEMBER F2"/>
    <property type="match status" value="1"/>
</dbReference>
<dbReference type="InterPro" id="IPR052221">
    <property type="entry name" value="SLC35F_Transporter"/>
</dbReference>
<comment type="caution">
    <text evidence="9">The sequence shown here is derived from an EMBL/GenBank/DDBJ whole genome shotgun (WGS) entry which is preliminary data.</text>
</comment>
<feature type="transmembrane region" description="Helical" evidence="8">
    <location>
        <begin position="236"/>
        <end position="254"/>
    </location>
</feature>
<keyword evidence="6 8" id="KW-0472">Membrane</keyword>
<feature type="transmembrane region" description="Helical" evidence="8">
    <location>
        <begin position="107"/>
        <end position="129"/>
    </location>
</feature>
<dbReference type="EMBL" id="JALLAZ020000380">
    <property type="protein sequence ID" value="KAL3796639.1"/>
    <property type="molecule type" value="Genomic_DNA"/>
</dbReference>
<dbReference type="InterPro" id="IPR009262">
    <property type="entry name" value="SLC35_F1/F2/F6"/>
</dbReference>
<protein>
    <recommendedName>
        <fullName evidence="11">EamA domain-containing protein</fullName>
    </recommendedName>
</protein>
<comment type="subcellular location">
    <subcellularLocation>
        <location evidence="1">Membrane</location>
        <topology evidence="1">Multi-pass membrane protein</topology>
    </subcellularLocation>
</comment>
<feature type="transmembrane region" description="Helical" evidence="8">
    <location>
        <begin position="76"/>
        <end position="95"/>
    </location>
</feature>
<keyword evidence="5 8" id="KW-1133">Transmembrane helix</keyword>
<evidence type="ECO:0000256" key="5">
    <source>
        <dbReference type="ARBA" id="ARBA00022989"/>
    </source>
</evidence>
<dbReference type="PANTHER" id="PTHR14233">
    <property type="entry name" value="DUF914-RELATED"/>
    <property type="match status" value="1"/>
</dbReference>
<evidence type="ECO:0000256" key="2">
    <source>
        <dbReference type="ARBA" id="ARBA00007863"/>
    </source>
</evidence>
<evidence type="ECO:0000256" key="3">
    <source>
        <dbReference type="ARBA" id="ARBA00022448"/>
    </source>
</evidence>
<dbReference type="GO" id="GO:0016020">
    <property type="term" value="C:membrane"/>
    <property type="evidence" value="ECO:0007669"/>
    <property type="project" value="UniProtKB-SubCell"/>
</dbReference>
<keyword evidence="10" id="KW-1185">Reference proteome</keyword>
<keyword evidence="4 8" id="KW-0812">Transmembrane</keyword>
<evidence type="ECO:0000313" key="9">
    <source>
        <dbReference type="EMBL" id="KAL3796639.1"/>
    </source>
</evidence>
<evidence type="ECO:0000256" key="1">
    <source>
        <dbReference type="ARBA" id="ARBA00004141"/>
    </source>
</evidence>
<feature type="transmembrane region" description="Helical" evidence="8">
    <location>
        <begin position="210"/>
        <end position="229"/>
    </location>
</feature>
<reference evidence="9 10" key="1">
    <citation type="submission" date="2024-10" db="EMBL/GenBank/DDBJ databases">
        <title>Updated reference genomes for cyclostephanoid diatoms.</title>
        <authorList>
            <person name="Roberts W.R."/>
            <person name="Alverson A.J."/>
        </authorList>
    </citation>
    <scope>NUCLEOTIDE SEQUENCE [LARGE SCALE GENOMIC DNA]</scope>
    <source>
        <strain evidence="9 10">AJA276-08</strain>
    </source>
</reference>
<evidence type="ECO:0008006" key="11">
    <source>
        <dbReference type="Google" id="ProtNLM"/>
    </source>
</evidence>
<keyword evidence="3" id="KW-0813">Transport</keyword>
<dbReference type="Pfam" id="PF06027">
    <property type="entry name" value="SLC35F"/>
    <property type="match status" value="1"/>
</dbReference>
<dbReference type="AlphaFoldDB" id="A0ABD3Q9E6"/>
<feature type="transmembrane region" description="Helical" evidence="8">
    <location>
        <begin position="314"/>
        <end position="336"/>
    </location>
</feature>
<dbReference type="Proteomes" id="UP001530315">
    <property type="component" value="Unassembled WGS sequence"/>
</dbReference>
<comment type="similarity">
    <text evidence="2">Belongs to the SLC35F solute transporter family.</text>
</comment>
<gene>
    <name evidence="9" type="ORF">ACHAW5_008914</name>
</gene>
<feature type="region of interest" description="Disordered" evidence="7">
    <location>
        <begin position="1"/>
        <end position="59"/>
    </location>
</feature>
<feature type="compositionally biased region" description="Low complexity" evidence="7">
    <location>
        <begin position="9"/>
        <end position="23"/>
    </location>
</feature>
<sequence length="471" mass="51295">MTATPDPSSPASNSAFTSSPNSTGRRKSSLSSTWWEPHPLSTELGESGMPPTTPIDENESRLTKCERMCEYAIGKWKVIAFGQVLAFWLAVTGMVQSKLSLDCDFSAPMFSLLSFMLPLCIICLGLMTWGEYGPSSSSAEAATNDVEGSDDAESSGDVNAQASSQKKPFSFFGLIPLRTSLRMYAIIAIVDVYASYFTILAYRYTTITSVVLFDALAIHSSMVVSRCFFKRRYTTGHLLGVLVCTVGMILNVAVDYEEDKEGRSFFVGSDNPQQQLIQEEYPQKVAGDSLAIFGGILYGIANTLQEVTVKDSSVTEYLGCFAFFASIITFTQAMIFERAEIVDFFSQSASETCAENEGDSLFLLFAFAGMVKYVGNGVFLQISDATFFNLSMLTGDAWAVGFSVFGEGISPPPTFYVALVVTLSGVFIYETAPSPVVDSQQEIKGETQVTVQEMAGRDGLHLSEVDEHIIT</sequence>
<evidence type="ECO:0000256" key="7">
    <source>
        <dbReference type="SAM" id="MobiDB-lite"/>
    </source>
</evidence>
<dbReference type="SUPFAM" id="SSF103481">
    <property type="entry name" value="Multidrug resistance efflux transporter EmrE"/>
    <property type="match status" value="1"/>
</dbReference>